<evidence type="ECO:0000256" key="22">
    <source>
        <dbReference type="SAM" id="Phobius"/>
    </source>
</evidence>
<comment type="caution">
    <text evidence="20">Lacks conserved residue(s) required for the propagation of feature annotation.</text>
</comment>
<evidence type="ECO:0000256" key="11">
    <source>
        <dbReference type="ARBA" id="ARBA00023136"/>
    </source>
</evidence>
<feature type="chain" id="PRO_5015082024" description="Tumor necrosis factor receptor superfamily member 11A" evidence="23">
    <location>
        <begin position="28"/>
        <end position="617"/>
    </location>
</feature>
<evidence type="ECO:0000313" key="25">
    <source>
        <dbReference type="Ensembl" id="ENSPTRP00000089437.1"/>
    </source>
</evidence>
<dbReference type="CDD" id="cd13411">
    <property type="entry name" value="TNFRSF11A"/>
    <property type="match status" value="1"/>
</dbReference>
<feature type="repeat" description="TNFR-Cys" evidence="20">
    <location>
        <begin position="33"/>
        <end position="68"/>
    </location>
</feature>
<dbReference type="GO" id="GO:0046872">
    <property type="term" value="F:metal ion binding"/>
    <property type="evidence" value="ECO:0007669"/>
    <property type="project" value="UniProtKB-KW"/>
</dbReference>
<evidence type="ECO:0000256" key="17">
    <source>
        <dbReference type="ARBA" id="ARBA00070469"/>
    </source>
</evidence>
<evidence type="ECO:0000256" key="4">
    <source>
        <dbReference type="ARBA" id="ARBA00022553"/>
    </source>
</evidence>
<feature type="compositionally biased region" description="Low complexity" evidence="21">
    <location>
        <begin position="499"/>
        <end position="508"/>
    </location>
</feature>
<dbReference type="Pfam" id="PF00020">
    <property type="entry name" value="TNFR_c6"/>
    <property type="match status" value="1"/>
</dbReference>
<dbReference type="GO" id="GO:0048535">
    <property type="term" value="P:lymph node development"/>
    <property type="evidence" value="ECO:0000318"/>
    <property type="project" value="GO_Central"/>
</dbReference>
<dbReference type="GO" id="GO:0033209">
    <property type="term" value="P:tumor necrosis factor-mediated signaling pathway"/>
    <property type="evidence" value="ECO:0000318"/>
    <property type="project" value="GO_Central"/>
</dbReference>
<evidence type="ECO:0000256" key="15">
    <source>
        <dbReference type="ARBA" id="ARBA00054978"/>
    </source>
</evidence>
<dbReference type="FunFam" id="2.10.50.10:FF:000019">
    <property type="entry name" value="Tumor necrosis factor receptor superfamily member 11A"/>
    <property type="match status" value="1"/>
</dbReference>
<evidence type="ECO:0000313" key="26">
    <source>
        <dbReference type="Proteomes" id="UP000002277"/>
    </source>
</evidence>
<evidence type="ECO:0000256" key="8">
    <source>
        <dbReference type="ARBA" id="ARBA00022737"/>
    </source>
</evidence>
<evidence type="ECO:0000256" key="1">
    <source>
        <dbReference type="ARBA" id="ARBA00004251"/>
    </source>
</evidence>
<protein>
    <recommendedName>
        <fullName evidence="17">Tumor necrosis factor receptor superfamily member 11A</fullName>
    </recommendedName>
    <alternativeName>
        <fullName evidence="19">Osteoclast differentiation factor receptor</fullName>
    </alternativeName>
    <alternativeName>
        <fullName evidence="18">Receptor activator of NF-KB</fullName>
    </alternativeName>
</protein>
<keyword evidence="4" id="KW-0597">Phosphoprotein</keyword>
<evidence type="ECO:0000256" key="7">
    <source>
        <dbReference type="ARBA" id="ARBA00022729"/>
    </source>
</evidence>
<dbReference type="EMBL" id="AACZ04062428">
    <property type="status" value="NOT_ANNOTATED_CDS"/>
    <property type="molecule type" value="Genomic_DNA"/>
</dbReference>
<feature type="region of interest" description="Disordered" evidence="21">
    <location>
        <begin position="556"/>
        <end position="617"/>
    </location>
</feature>
<name>A0A2I3TJN8_PANTR</name>
<feature type="domain" description="TNFR-Cys" evidence="24">
    <location>
        <begin position="33"/>
        <end position="68"/>
    </location>
</feature>
<dbReference type="GO" id="GO:0060749">
    <property type="term" value="P:mammary gland alveolus development"/>
    <property type="evidence" value="ECO:0007669"/>
    <property type="project" value="Ensembl"/>
</dbReference>
<feature type="signal peptide" evidence="23">
    <location>
        <begin position="1"/>
        <end position="27"/>
    </location>
</feature>
<evidence type="ECO:0000256" key="18">
    <source>
        <dbReference type="ARBA" id="ARBA00076251"/>
    </source>
</evidence>
<dbReference type="InterPro" id="IPR041648">
    <property type="entry name" value="RANK_CRD_2"/>
</dbReference>
<dbReference type="GO" id="GO:0045780">
    <property type="term" value="P:positive regulation of bone resorption"/>
    <property type="evidence" value="ECO:0000318"/>
    <property type="project" value="GO_Central"/>
</dbReference>
<comment type="subunit">
    <text evidence="16">Binds to the clefts between the subunits of the TNFSF11 ligand trimer to form a heterohexamer. Part of a complex composed of EEIG1, TNFRSF11A/RANK, PLCG2, GAB2, TEC and BTK; complex formation increases in the presence of TNFSF11/RANKL. Interacts with TRAF1, TRAF2, TRAF3, TRAF5 and TRAF6. Interacts (via cytoplasmic domain) with GAB2. Interacts (via cytoplasmic domain); with EEIG1 (via N-terminus); when in the presence of TNFSF11/RANKL.</text>
</comment>
<dbReference type="Proteomes" id="UP000002277">
    <property type="component" value="Chromosome 18"/>
</dbReference>
<dbReference type="InterPro" id="IPR001368">
    <property type="entry name" value="TNFR/NGFR_Cys_rich_reg"/>
</dbReference>
<feature type="disulfide bond" evidence="20">
    <location>
        <begin position="47"/>
        <end position="60"/>
    </location>
</feature>
<proteinExistence type="predicted"/>
<dbReference type="FunCoup" id="A0A2I3TJN8">
    <property type="interactions" value="537"/>
</dbReference>
<evidence type="ECO:0000256" key="21">
    <source>
        <dbReference type="SAM" id="MobiDB-lite"/>
    </source>
</evidence>
<dbReference type="PaxDb" id="9598-ENSPTRP00000017117"/>
<dbReference type="PROSITE" id="PS50050">
    <property type="entry name" value="TNFR_NGFR_2"/>
    <property type="match status" value="1"/>
</dbReference>
<evidence type="ECO:0000256" key="2">
    <source>
        <dbReference type="ARBA" id="ARBA00004285"/>
    </source>
</evidence>
<dbReference type="PRINTS" id="PR01961">
    <property type="entry name" value="TNFACTORR11"/>
</dbReference>
<feature type="compositionally biased region" description="Basic and acidic residues" evidence="21">
    <location>
        <begin position="571"/>
        <end position="581"/>
    </location>
</feature>
<keyword evidence="13" id="KW-0675">Receptor</keyword>
<dbReference type="Gene3D" id="2.10.50.10">
    <property type="entry name" value="Tumor Necrosis Factor Receptor, subunit A, domain 2"/>
    <property type="match status" value="2"/>
</dbReference>
<comment type="subcellular location">
    <subcellularLocation>
        <location evidence="1">Cell membrane</location>
        <topology evidence="1">Single-pass type I membrane protein</topology>
    </subcellularLocation>
    <subcellularLocation>
        <location evidence="2">Membrane raft</location>
    </subcellularLocation>
</comment>
<evidence type="ECO:0000256" key="23">
    <source>
        <dbReference type="SAM" id="SignalP"/>
    </source>
</evidence>
<evidence type="ECO:0000256" key="10">
    <source>
        <dbReference type="ARBA" id="ARBA00023053"/>
    </source>
</evidence>
<dbReference type="Pfam" id="PF18278">
    <property type="entry name" value="RANK_CRD_2"/>
    <property type="match status" value="1"/>
</dbReference>
<keyword evidence="8" id="KW-0677">Repeat</keyword>
<dbReference type="PANTHER" id="PTHR47134:SF1">
    <property type="entry name" value="TUMOR NECROSIS FACTOR RECEPTOR SUPERFAMILY MEMBER 11A"/>
    <property type="match status" value="1"/>
</dbReference>
<dbReference type="GO" id="GO:0043123">
    <property type="term" value="P:positive regulation of canonical NF-kappaB signal transduction"/>
    <property type="evidence" value="ECO:0007669"/>
    <property type="project" value="Ensembl"/>
</dbReference>
<dbReference type="GO" id="GO:0071812">
    <property type="term" value="P:positive regulation of fever generation by positive regulation of prostaglandin secretion"/>
    <property type="evidence" value="ECO:0007669"/>
    <property type="project" value="Ensembl"/>
</dbReference>
<evidence type="ECO:0000256" key="6">
    <source>
        <dbReference type="ARBA" id="ARBA00022723"/>
    </source>
</evidence>
<dbReference type="Bgee" id="ENSPTRG00000010075">
    <property type="expression patterns" value="Expressed in pituitary gland and 15 other cell types or tissues"/>
</dbReference>
<dbReference type="GeneTree" id="ENSGT00940000161211"/>
<keyword evidence="26" id="KW-1185">Reference proteome</keyword>
<keyword evidence="5 22" id="KW-0812">Transmembrane</keyword>
<accession>A0A2I3TJN8</accession>
<evidence type="ECO:0000256" key="20">
    <source>
        <dbReference type="PROSITE-ProRule" id="PRU00206"/>
    </source>
</evidence>
<keyword evidence="6" id="KW-0479">Metal-binding</keyword>
<evidence type="ECO:0000256" key="5">
    <source>
        <dbReference type="ARBA" id="ARBA00022692"/>
    </source>
</evidence>
<evidence type="ECO:0000256" key="14">
    <source>
        <dbReference type="ARBA" id="ARBA00023180"/>
    </source>
</evidence>
<dbReference type="VGNC" id="VGNC:5213">
    <property type="gene designation" value="TNFRSF11A"/>
</dbReference>
<dbReference type="InParanoid" id="A0A2I3TJN8"/>
<accession>A0A2J8NDA7</accession>
<keyword evidence="3" id="KW-1003">Cell membrane</keyword>
<dbReference type="FunFam" id="2.10.50.10:FF:000015">
    <property type="entry name" value="TNF receptor superfamily member 11a"/>
    <property type="match status" value="1"/>
</dbReference>
<dbReference type="GO" id="GO:0045672">
    <property type="term" value="P:positive regulation of osteoclast differentiation"/>
    <property type="evidence" value="ECO:0007669"/>
    <property type="project" value="Ensembl"/>
</dbReference>
<dbReference type="GO" id="GO:1901224">
    <property type="term" value="P:positive regulation of non-canonical NF-kappaB signal transduction"/>
    <property type="evidence" value="ECO:0007669"/>
    <property type="project" value="Ensembl"/>
</dbReference>
<dbReference type="GO" id="GO:0002250">
    <property type="term" value="P:adaptive immune response"/>
    <property type="evidence" value="ECO:0007669"/>
    <property type="project" value="Ensembl"/>
</dbReference>
<dbReference type="InterPro" id="IPR022361">
    <property type="entry name" value="TNFR_11A"/>
</dbReference>
<evidence type="ECO:0000256" key="3">
    <source>
        <dbReference type="ARBA" id="ARBA00022475"/>
    </source>
</evidence>
<dbReference type="InterPro" id="IPR034040">
    <property type="entry name" value="TNFRSF11A_N"/>
</dbReference>
<evidence type="ECO:0000256" key="12">
    <source>
        <dbReference type="ARBA" id="ARBA00023157"/>
    </source>
</evidence>
<keyword evidence="9 22" id="KW-1133">Transmembrane helix</keyword>
<dbReference type="InterPro" id="IPR053075">
    <property type="entry name" value="TNFRSF11A"/>
</dbReference>
<evidence type="ECO:0000256" key="16">
    <source>
        <dbReference type="ARBA" id="ARBA00062866"/>
    </source>
</evidence>
<dbReference type="GO" id="GO:0060086">
    <property type="term" value="P:circadian temperature homeostasis"/>
    <property type="evidence" value="ECO:0007669"/>
    <property type="project" value="Ensembl"/>
</dbReference>
<evidence type="ECO:0000256" key="19">
    <source>
        <dbReference type="ARBA" id="ARBA00078844"/>
    </source>
</evidence>
<reference evidence="25 26" key="1">
    <citation type="journal article" date="2005" name="Nature">
        <title>Initial sequence of the chimpanzee genome and comparison with the human genome.</title>
        <authorList>
            <consortium name="Chimpanzee sequencing and analysis consortium"/>
        </authorList>
    </citation>
    <scope>NUCLEOTIDE SEQUENCE [LARGE SCALE GENOMIC DNA]</scope>
</reference>
<keyword evidence="12 20" id="KW-1015">Disulfide bond</keyword>
<dbReference type="GO" id="GO:0032496">
    <property type="term" value="P:response to lipopolysaccharide"/>
    <property type="evidence" value="ECO:0007669"/>
    <property type="project" value="Ensembl"/>
</dbReference>
<keyword evidence="10" id="KW-0915">Sodium</keyword>
<dbReference type="EMBL" id="AACZ04062427">
    <property type="status" value="NOT_ANNOTATED_CDS"/>
    <property type="molecule type" value="Genomic_DNA"/>
</dbReference>
<dbReference type="CTD" id="8792"/>
<dbReference type="InterPro" id="IPR022323">
    <property type="entry name" value="TNFR_11"/>
</dbReference>
<comment type="function">
    <text evidence="15">Receptor for TNFSF11/RANKL/TRANCE/OPGL; essential for RANKL-mediated osteoclastogenesis. Its interaction with EEIG1 promotes osteoclastogenesis via facilitating the transcription of NFATC1 and activation of PLCG2. Involved in the regulation of interactions between T-cells and dendritic cells.</text>
</comment>
<dbReference type="PRINTS" id="PR01974">
    <property type="entry name" value="TNFACTORR11A"/>
</dbReference>
<dbReference type="PROSITE" id="PS00652">
    <property type="entry name" value="TNFR_NGFR_1"/>
    <property type="match status" value="1"/>
</dbReference>
<feature type="region of interest" description="Disordered" evidence="21">
    <location>
        <begin position="468"/>
        <end position="529"/>
    </location>
</feature>
<dbReference type="GO" id="GO:0045121">
    <property type="term" value="C:membrane raft"/>
    <property type="evidence" value="ECO:0007669"/>
    <property type="project" value="UniProtKB-SubCell"/>
</dbReference>
<dbReference type="GO" id="GO:0072674">
    <property type="term" value="P:multinuclear osteoclast differentiation"/>
    <property type="evidence" value="ECO:0000318"/>
    <property type="project" value="GO_Central"/>
</dbReference>
<reference evidence="25" key="2">
    <citation type="submission" date="2025-08" db="UniProtKB">
        <authorList>
            <consortium name="Ensembl"/>
        </authorList>
    </citation>
    <scope>IDENTIFICATION</scope>
</reference>
<dbReference type="PANTHER" id="PTHR47134">
    <property type="entry name" value="TUMOR NECROSIS FACTOR RECEPTOR SUPERFAMILY MEMBER 11A"/>
    <property type="match status" value="1"/>
</dbReference>
<dbReference type="GO" id="GO:0070555">
    <property type="term" value="P:response to interleukin-1"/>
    <property type="evidence" value="ECO:0007669"/>
    <property type="project" value="Ensembl"/>
</dbReference>
<dbReference type="GO" id="GO:0046330">
    <property type="term" value="P:positive regulation of JNK cascade"/>
    <property type="evidence" value="ECO:0007669"/>
    <property type="project" value="Ensembl"/>
</dbReference>
<reference evidence="25" key="3">
    <citation type="submission" date="2025-09" db="UniProtKB">
        <authorList>
            <consortium name="Ensembl"/>
        </authorList>
    </citation>
    <scope>IDENTIFICATION</scope>
</reference>
<dbReference type="AlphaFoldDB" id="A0A2I3TJN8"/>
<keyword evidence="7 23" id="KW-0732">Signal</keyword>
<dbReference type="STRING" id="9598.ENSPTRP00000089437"/>
<organism evidence="25 26">
    <name type="scientific">Pan troglodytes</name>
    <name type="common">Chimpanzee</name>
    <dbReference type="NCBI Taxonomy" id="9598"/>
    <lineage>
        <taxon>Eukaryota</taxon>
        <taxon>Metazoa</taxon>
        <taxon>Chordata</taxon>
        <taxon>Craniata</taxon>
        <taxon>Vertebrata</taxon>
        <taxon>Euteleostomi</taxon>
        <taxon>Mammalia</taxon>
        <taxon>Eutheria</taxon>
        <taxon>Euarchontoglires</taxon>
        <taxon>Primates</taxon>
        <taxon>Haplorrhini</taxon>
        <taxon>Catarrhini</taxon>
        <taxon>Hominidae</taxon>
        <taxon>Pan</taxon>
    </lineage>
</organism>
<dbReference type="Ensembl" id="ENSPTRT00000107112.1">
    <property type="protein sequence ID" value="ENSPTRP00000089437.1"/>
    <property type="gene ID" value="ENSPTRG00000010075.5"/>
</dbReference>
<evidence type="ECO:0000256" key="13">
    <source>
        <dbReference type="ARBA" id="ARBA00023170"/>
    </source>
</evidence>
<evidence type="ECO:0000259" key="24">
    <source>
        <dbReference type="PROSITE" id="PS50050"/>
    </source>
</evidence>
<dbReference type="GO" id="GO:0005031">
    <property type="term" value="F:tumor necrosis factor receptor activity"/>
    <property type="evidence" value="ECO:0000318"/>
    <property type="project" value="GO_Central"/>
</dbReference>
<keyword evidence="14" id="KW-0325">Glycoprotein</keyword>
<dbReference type="GO" id="GO:0001503">
    <property type="term" value="P:ossification"/>
    <property type="evidence" value="ECO:0000318"/>
    <property type="project" value="GO_Central"/>
</dbReference>
<feature type="disulfide bond" evidence="20">
    <location>
        <begin position="50"/>
        <end position="68"/>
    </location>
</feature>
<sequence>MAPRARRRRPLFALLLLCALLARLQVALQIAPPCTSEKHYEHLGRCCNKCEPGKYMSSKCTTTSDSVCLPCGPDEYLDSWNEEDKCLLHKVCDTGKALVAVVAGNSTTPRRCACTAGYHWSQDCECCRRNTECAPGLGAQHPLQLNKDTVCKPCLAGYFSDAFSSTDKCRPWTNCTFLGKRVEHHGTEKSDVVCSSSLPARKPPNEPHVYLPGLIILLLFASVALVAAIIFGVCYRKKGKALTANLWHWINEACGRLSGDKESSGDSCVSTHTADFGQQGACEGVLLLTVEEKTFPEDMCYPDQGGVCQGTCVGGGPYAQGEDARILSLVSETEIEEDSFRQMPMEDEYMDRPFQPTDRLLFLTEPGSKSTPRFSEPLEVGENDSLSQCFTGTQSTVGSESCNCTEPPCRTDWTPMSSENYLQKEVDSGHCPHWAASPSPNWADVCTGCRNPPGEDCEPLMGSPKRGPLPQCAYGMGLPPEEEAGRTEAGDQPEDGADGRLPSSARAGAGSGSSPGGQSPASGNVTGNSNSTFISSGQVMNFKGDIIVVYVSQTSQEGAAAAAAEPMGRPVQEETLARRDSFAGNGPRFPDPCGGPEGLREPEKASRPVQEQGGAKA</sequence>
<dbReference type="GO" id="GO:0019955">
    <property type="term" value="F:cytokine binding"/>
    <property type="evidence" value="ECO:0000318"/>
    <property type="project" value="GO_Central"/>
</dbReference>
<evidence type="ECO:0000256" key="9">
    <source>
        <dbReference type="ARBA" id="ARBA00022989"/>
    </source>
</evidence>
<keyword evidence="11 22" id="KW-0472">Membrane</keyword>
<dbReference type="GeneID" id="468560"/>
<dbReference type="GO" id="GO:0005829">
    <property type="term" value="C:cytosol"/>
    <property type="evidence" value="ECO:0007669"/>
    <property type="project" value="Ensembl"/>
</dbReference>
<dbReference type="SMART" id="SM00208">
    <property type="entry name" value="TNFR"/>
    <property type="match status" value="4"/>
</dbReference>
<dbReference type="SUPFAM" id="SSF57586">
    <property type="entry name" value="TNF receptor-like"/>
    <property type="match status" value="3"/>
</dbReference>
<feature type="transmembrane region" description="Helical" evidence="22">
    <location>
        <begin position="209"/>
        <end position="235"/>
    </location>
</feature>
<dbReference type="GO" id="GO:0070374">
    <property type="term" value="P:positive regulation of ERK1 and ERK2 cascade"/>
    <property type="evidence" value="ECO:0007669"/>
    <property type="project" value="Ensembl"/>
</dbReference>
<dbReference type="GO" id="GO:0009897">
    <property type="term" value="C:external side of plasma membrane"/>
    <property type="evidence" value="ECO:0000318"/>
    <property type="project" value="GO_Central"/>
</dbReference>
<evidence type="ECO:0000313" key="27">
    <source>
        <dbReference type="VGNC" id="VGNC:5213"/>
    </source>
</evidence>
<gene>
    <name evidence="25 27" type="primary">TNFRSF11A</name>
</gene>